<reference evidence="1 2" key="1">
    <citation type="submission" date="2024-02" db="EMBL/GenBank/DDBJ databases">
        <authorList>
            <person name="Vignale AGUSTIN F."/>
            <person name="Sosa J E."/>
            <person name="Modenutti C."/>
        </authorList>
    </citation>
    <scope>NUCLEOTIDE SEQUENCE [LARGE SCALE GENOMIC DNA]</scope>
</reference>
<comment type="caution">
    <text evidence="1">The sequence shown here is derived from an EMBL/GenBank/DDBJ whole genome shotgun (WGS) entry which is preliminary data.</text>
</comment>
<sequence length="88" mass="10317">MDRLFQYYSSSQLALLNSVELPKGDVEMDDPNDIMYEHNKDWFKFLEIEETKAIKSELDRYLQDAIELLLDLVTGWLDLAAVAECFDH</sequence>
<gene>
    <name evidence="1" type="ORF">ILEXP_LOCUS5931</name>
</gene>
<dbReference type="Proteomes" id="UP001642360">
    <property type="component" value="Unassembled WGS sequence"/>
</dbReference>
<accession>A0ABC8R955</accession>
<name>A0ABC8R955_9AQUA</name>
<evidence type="ECO:0000313" key="1">
    <source>
        <dbReference type="EMBL" id="CAK9138582.1"/>
    </source>
</evidence>
<dbReference type="AlphaFoldDB" id="A0ABC8R955"/>
<evidence type="ECO:0000313" key="2">
    <source>
        <dbReference type="Proteomes" id="UP001642360"/>
    </source>
</evidence>
<dbReference type="EMBL" id="CAUOFW020000903">
    <property type="protein sequence ID" value="CAK9138582.1"/>
    <property type="molecule type" value="Genomic_DNA"/>
</dbReference>
<keyword evidence="2" id="KW-1185">Reference proteome</keyword>
<organism evidence="1 2">
    <name type="scientific">Ilex paraguariensis</name>
    <name type="common">yerba mate</name>
    <dbReference type="NCBI Taxonomy" id="185542"/>
    <lineage>
        <taxon>Eukaryota</taxon>
        <taxon>Viridiplantae</taxon>
        <taxon>Streptophyta</taxon>
        <taxon>Embryophyta</taxon>
        <taxon>Tracheophyta</taxon>
        <taxon>Spermatophyta</taxon>
        <taxon>Magnoliopsida</taxon>
        <taxon>eudicotyledons</taxon>
        <taxon>Gunneridae</taxon>
        <taxon>Pentapetalae</taxon>
        <taxon>asterids</taxon>
        <taxon>campanulids</taxon>
        <taxon>Aquifoliales</taxon>
        <taxon>Aquifoliaceae</taxon>
        <taxon>Ilex</taxon>
    </lineage>
</organism>
<protein>
    <submittedName>
        <fullName evidence="1">Uncharacterized protein</fullName>
    </submittedName>
</protein>
<proteinExistence type="predicted"/>